<dbReference type="Pfam" id="PF14403">
    <property type="entry name" value="CP_ATPgrasp_2"/>
    <property type="match status" value="1"/>
</dbReference>
<evidence type="ECO:0000259" key="2">
    <source>
        <dbReference type="Pfam" id="PF14403"/>
    </source>
</evidence>
<evidence type="ECO:0000259" key="1">
    <source>
        <dbReference type="Pfam" id="PF04168"/>
    </source>
</evidence>
<keyword evidence="4" id="KW-1185">Reference proteome</keyword>
<name>A0A927IJQ4_9BACT</name>
<dbReference type="SUPFAM" id="SSF56059">
    <property type="entry name" value="Glutathione synthetase ATP-binding domain-like"/>
    <property type="match status" value="1"/>
</dbReference>
<dbReference type="InterPro" id="IPR007296">
    <property type="entry name" value="DUF403"/>
</dbReference>
<dbReference type="Gene3D" id="3.40.50.11290">
    <property type="match status" value="1"/>
</dbReference>
<dbReference type="PANTHER" id="PTHR34595">
    <property type="entry name" value="BLR5612 PROTEIN"/>
    <property type="match status" value="1"/>
</dbReference>
<reference evidence="3" key="1">
    <citation type="submission" date="2020-09" db="EMBL/GenBank/DDBJ databases">
        <title>Pelagicoccus enzymogenes sp. nov. with an EPS production, isolated from marine sediment.</title>
        <authorList>
            <person name="Feng X."/>
        </authorList>
    </citation>
    <scope>NUCLEOTIDE SEQUENCE</scope>
    <source>
        <strain evidence="3">NFK12</strain>
    </source>
</reference>
<comment type="caution">
    <text evidence="3">The sequence shown here is derived from an EMBL/GenBank/DDBJ whole genome shotgun (WGS) entry which is preliminary data.</text>
</comment>
<feature type="domain" description="Circularly permuted ATP-grasp type 2" evidence="2">
    <location>
        <begin position="90"/>
        <end position="465"/>
    </location>
</feature>
<dbReference type="Pfam" id="PF04168">
    <property type="entry name" value="Alpha-E"/>
    <property type="match status" value="1"/>
</dbReference>
<evidence type="ECO:0000313" key="4">
    <source>
        <dbReference type="Proteomes" id="UP000622317"/>
    </source>
</evidence>
<gene>
    <name evidence="3" type="ORF">IEN85_23910</name>
</gene>
<dbReference type="InterPro" id="IPR025841">
    <property type="entry name" value="CP_ATPgrasp_2"/>
</dbReference>
<dbReference type="Gene3D" id="3.30.1490.270">
    <property type="match status" value="1"/>
</dbReference>
<evidence type="ECO:0000313" key="3">
    <source>
        <dbReference type="EMBL" id="MBD5782566.1"/>
    </source>
</evidence>
<dbReference type="Proteomes" id="UP000622317">
    <property type="component" value="Unassembled WGS sequence"/>
</dbReference>
<dbReference type="RefSeq" id="WP_191619638.1">
    <property type="nucleotide sequence ID" value="NZ_JACYFG010000061.1"/>
</dbReference>
<proteinExistence type="predicted"/>
<dbReference type="PANTHER" id="PTHR34595:SF2">
    <property type="entry name" value="BLR2978 PROTEIN"/>
    <property type="match status" value="1"/>
</dbReference>
<protein>
    <submittedName>
        <fullName evidence="3">Circularly permuted type 2 ATP-grasp protein</fullName>
    </submittedName>
</protein>
<accession>A0A927IJQ4</accession>
<dbReference type="AlphaFoldDB" id="A0A927IJQ4"/>
<dbReference type="InterPro" id="IPR051680">
    <property type="entry name" value="ATP-dep_Glu-Cys_Ligase-2"/>
</dbReference>
<sequence>MTEDGQTNLLNNWMGGYASPGGAYDEFLDEKGQPRPHWHSVSEHLGALSQPRWERRERQLERLIHDNGITYNVYDADDSSSRPWSMDMVPLALPQKELESLESALGQRAHLLNLILGDVYGRQTMLQSSRMHPYLVFSNPAFLRPCHGLLSPRQSHIQLYSADLARSPDGSWWVLSDRVEAASGLGYALENRMLMSRIFPKAIWQSDILSLQPFVQKFCQQIEALAATSSEQPNIALLTAGPKNETYFEQSFLARNLGYTLAEGEDLTVRSNRLYMKTIGGVQQVHGLLRRVDSPWVDPLELRNDSLLGVPGLVNTVRNRNVALVNALGSGFVETPALLAFLPWFCRNYLGESLELPSVATWWCGQKHERNYVLENIEKLIVKPTFRQNGGATYFGPRLSEKERQELVAQINKHPERYCGQEILSQATTPVYENGKLNPRHFLMRVFLVADQDGWKMMPGGLVRYPANGDVLDVSMQRGGASKDAWIMRDPDSEVGQRAVANLQSERPVRRNHSDLPSRTADNLHWLGRYIERAESLARLQRTISNFLTEDLGAESQRPIVPFLEQIIPPDESIDSLLDPETERLDFSAVEPFLTRSLFSKANPESLINNLHFIERAGAKVKERLSVDTWKRMQAFREIGDSYDSKELSIFDDEVSIFLDNTLENLSIFVGNAYENMTRSQGWAFLQIGRRLERALAISSLLQSSYSVAKPYDERLDSQLLYWADSSITYRRRYLNTVSSESVLDLLCFDSTNPRSLVYQISNLRELLATLPHANRGERNTIDTLSLQLFSRIGLTNPESLMQQEPLERMKSVHEFFGDTFTNLLDLGSAIQQHYFAHTVNAAVKKPNATIG</sequence>
<dbReference type="EMBL" id="JACYFG010000061">
    <property type="protein sequence ID" value="MBD5782566.1"/>
    <property type="molecule type" value="Genomic_DNA"/>
</dbReference>
<organism evidence="3 4">
    <name type="scientific">Pelagicoccus enzymogenes</name>
    <dbReference type="NCBI Taxonomy" id="2773457"/>
    <lineage>
        <taxon>Bacteria</taxon>
        <taxon>Pseudomonadati</taxon>
        <taxon>Verrucomicrobiota</taxon>
        <taxon>Opitutia</taxon>
        <taxon>Puniceicoccales</taxon>
        <taxon>Pelagicoccaceae</taxon>
        <taxon>Pelagicoccus</taxon>
    </lineage>
</organism>
<feature type="domain" description="DUF403" evidence="1">
    <location>
        <begin position="516"/>
        <end position="836"/>
    </location>
</feature>